<proteinExistence type="predicted"/>
<accession>A0A1M4UAL1</accession>
<gene>
    <name evidence="1" type="ORF">SAMN02745225_00896</name>
</gene>
<protein>
    <submittedName>
        <fullName evidence="1">Uncharacterized conserved protein YjgD, DUF1641 family</fullName>
    </submittedName>
</protein>
<name>A0A1M4UAL1_9ACTN</name>
<dbReference type="STRING" id="1121881.SAMN02745225_00896"/>
<dbReference type="Proteomes" id="UP000184295">
    <property type="component" value="Unassembled WGS sequence"/>
</dbReference>
<reference evidence="2" key="1">
    <citation type="submission" date="2016-11" db="EMBL/GenBank/DDBJ databases">
        <authorList>
            <person name="Varghese N."/>
            <person name="Submissions S."/>
        </authorList>
    </citation>
    <scope>NUCLEOTIDE SEQUENCE [LARGE SCALE GENOMIC DNA]</scope>
    <source>
        <strain evidence="2">DSM 19514</strain>
    </source>
</reference>
<evidence type="ECO:0000313" key="1">
    <source>
        <dbReference type="EMBL" id="SHE53593.1"/>
    </source>
</evidence>
<dbReference type="EMBL" id="FQUL01000009">
    <property type="protein sequence ID" value="SHE53593.1"/>
    <property type="molecule type" value="Genomic_DNA"/>
</dbReference>
<organism evidence="1 2">
    <name type="scientific">Ferrithrix thermotolerans DSM 19514</name>
    <dbReference type="NCBI Taxonomy" id="1121881"/>
    <lineage>
        <taxon>Bacteria</taxon>
        <taxon>Bacillati</taxon>
        <taxon>Actinomycetota</taxon>
        <taxon>Acidimicrobiia</taxon>
        <taxon>Acidimicrobiales</taxon>
        <taxon>Acidimicrobiaceae</taxon>
        <taxon>Ferrithrix</taxon>
    </lineage>
</organism>
<keyword evidence="2" id="KW-1185">Reference proteome</keyword>
<sequence>MGKALQYRSPRTHIEPDAHMKLELILQRLSESGALDKILLLLERSSVASAYLLERADTDSGRERVTNVAQLLGALGSIDAVRLKKVTSMLLGSVGERRTQVVPPLRVTLKRLLSPEVKRGVALLVDLLAVLGDASQSPDV</sequence>
<dbReference type="AlphaFoldDB" id="A0A1M4UAL1"/>
<dbReference type="RefSeq" id="WP_072789151.1">
    <property type="nucleotide sequence ID" value="NZ_FQUL01000009.1"/>
</dbReference>
<evidence type="ECO:0000313" key="2">
    <source>
        <dbReference type="Proteomes" id="UP000184295"/>
    </source>
</evidence>